<sequence length="136" mass="14857">MTIPAALAGTVYEAAVERSNGYCECDLDAAGNCGLGDGDKARWHKTGKRCRERGEHRAPLLVAPIDPEVSDRDAIGLPVEKVMVLCRGCYVRRRNKTAREREARNQAALLADENALFPQDLLDPTGPTLPKQRDAA</sequence>
<evidence type="ECO:0000313" key="1">
    <source>
        <dbReference type="EMBL" id="SEE59096.1"/>
    </source>
</evidence>
<protein>
    <submittedName>
        <fullName evidence="1">Uncharacterized protein</fullName>
    </submittedName>
</protein>
<dbReference type="GeneID" id="95516628"/>
<proteinExistence type="predicted"/>
<dbReference type="STRING" id="67331.SAMN04490357_7680"/>
<gene>
    <name evidence="1" type="ORF">SAMN04490357_7680</name>
</gene>
<organism evidence="1 2">
    <name type="scientific">Streptomyces misionensis</name>
    <dbReference type="NCBI Taxonomy" id="67331"/>
    <lineage>
        <taxon>Bacteria</taxon>
        <taxon>Bacillati</taxon>
        <taxon>Actinomycetota</taxon>
        <taxon>Actinomycetes</taxon>
        <taxon>Kitasatosporales</taxon>
        <taxon>Streptomycetaceae</taxon>
        <taxon>Streptomyces</taxon>
    </lineage>
</organism>
<reference evidence="1 2" key="1">
    <citation type="submission" date="2016-10" db="EMBL/GenBank/DDBJ databases">
        <authorList>
            <person name="de Groot N.N."/>
        </authorList>
    </citation>
    <scope>NUCLEOTIDE SEQUENCE [LARGE SCALE GENOMIC DNA]</scope>
    <source>
        <strain evidence="1 2">DSM 40306</strain>
    </source>
</reference>
<name>A0A1H5K2Q2_9ACTN</name>
<dbReference type="RefSeq" id="WP_143060512.1">
    <property type="nucleotide sequence ID" value="NZ_FNTD01000005.1"/>
</dbReference>
<dbReference type="Proteomes" id="UP000182375">
    <property type="component" value="Unassembled WGS sequence"/>
</dbReference>
<evidence type="ECO:0000313" key="2">
    <source>
        <dbReference type="Proteomes" id="UP000182375"/>
    </source>
</evidence>
<dbReference type="AlphaFoldDB" id="A0A1H5K2Q2"/>
<accession>A0A1H5K2Q2</accession>
<dbReference type="EMBL" id="FNTD01000005">
    <property type="protein sequence ID" value="SEE59096.1"/>
    <property type="molecule type" value="Genomic_DNA"/>
</dbReference>